<evidence type="ECO:0000259" key="4">
    <source>
        <dbReference type="Pfam" id="PF00561"/>
    </source>
</evidence>
<feature type="region of interest" description="Disordered" evidence="3">
    <location>
        <begin position="1"/>
        <end position="26"/>
    </location>
</feature>
<dbReference type="PANTHER" id="PTHR11005">
    <property type="entry name" value="LYSOSOMAL ACID LIPASE-RELATED"/>
    <property type="match status" value="1"/>
</dbReference>
<dbReference type="InterPro" id="IPR000073">
    <property type="entry name" value="AB_hydrolase_1"/>
</dbReference>
<dbReference type="GO" id="GO:0016042">
    <property type="term" value="P:lipid catabolic process"/>
    <property type="evidence" value="ECO:0007669"/>
    <property type="project" value="UniProtKB-KW"/>
</dbReference>
<gene>
    <name evidence="5" type="ORF">MNEG_3234</name>
</gene>
<dbReference type="Gene3D" id="3.40.50.1820">
    <property type="entry name" value="alpha/beta hydrolase"/>
    <property type="match status" value="1"/>
</dbReference>
<evidence type="ECO:0000256" key="3">
    <source>
        <dbReference type="SAM" id="MobiDB-lite"/>
    </source>
</evidence>
<dbReference type="Proteomes" id="UP000054498">
    <property type="component" value="Unassembled WGS sequence"/>
</dbReference>
<feature type="domain" description="AB hydrolase-1" evidence="4">
    <location>
        <begin position="53"/>
        <end position="146"/>
    </location>
</feature>
<keyword evidence="6" id="KW-1185">Reference proteome</keyword>
<dbReference type="KEGG" id="mng:MNEG_3234"/>
<evidence type="ECO:0000313" key="6">
    <source>
        <dbReference type="Proteomes" id="UP000054498"/>
    </source>
</evidence>
<reference evidence="5 6" key="1">
    <citation type="journal article" date="2013" name="BMC Genomics">
        <title>Reconstruction of the lipid metabolism for the microalga Monoraphidium neglectum from its genome sequence reveals characteristics suitable for biofuel production.</title>
        <authorList>
            <person name="Bogen C."/>
            <person name="Al-Dilaimi A."/>
            <person name="Albersmeier A."/>
            <person name="Wichmann J."/>
            <person name="Grundmann M."/>
            <person name="Rupp O."/>
            <person name="Lauersen K.J."/>
            <person name="Blifernez-Klassen O."/>
            <person name="Kalinowski J."/>
            <person name="Goesmann A."/>
            <person name="Mussgnug J.H."/>
            <person name="Kruse O."/>
        </authorList>
    </citation>
    <scope>NUCLEOTIDE SEQUENCE [LARGE SCALE GENOMIC DNA]</scope>
    <source>
        <strain evidence="5 6">SAG 48.87</strain>
    </source>
</reference>
<organism evidence="5 6">
    <name type="scientific">Monoraphidium neglectum</name>
    <dbReference type="NCBI Taxonomy" id="145388"/>
    <lineage>
        <taxon>Eukaryota</taxon>
        <taxon>Viridiplantae</taxon>
        <taxon>Chlorophyta</taxon>
        <taxon>core chlorophytes</taxon>
        <taxon>Chlorophyceae</taxon>
        <taxon>CS clade</taxon>
        <taxon>Sphaeropleales</taxon>
        <taxon>Selenastraceae</taxon>
        <taxon>Monoraphidium</taxon>
    </lineage>
</organism>
<accession>A0A0D2NIH5</accession>
<name>A0A0D2NIH5_9CHLO</name>
<keyword evidence="1" id="KW-0442">Lipid degradation</keyword>
<proteinExistence type="predicted"/>
<evidence type="ECO:0000256" key="1">
    <source>
        <dbReference type="ARBA" id="ARBA00022963"/>
    </source>
</evidence>
<dbReference type="Pfam" id="PF00561">
    <property type="entry name" value="Abhydrolase_1"/>
    <property type="match status" value="1"/>
</dbReference>
<dbReference type="GeneID" id="25736112"/>
<feature type="region of interest" description="Disordered" evidence="3">
    <location>
        <begin position="332"/>
        <end position="351"/>
    </location>
</feature>
<feature type="compositionally biased region" description="Low complexity" evidence="3">
    <location>
        <begin position="1"/>
        <end position="18"/>
    </location>
</feature>
<dbReference type="EMBL" id="KK100616">
    <property type="protein sequence ID" value="KIZ04726.1"/>
    <property type="molecule type" value="Genomic_DNA"/>
</dbReference>
<dbReference type="OrthoDB" id="9974421at2759"/>
<keyword evidence="2" id="KW-0443">Lipid metabolism</keyword>
<dbReference type="AlphaFoldDB" id="A0A0D2NIH5"/>
<dbReference type="RefSeq" id="XP_013903745.1">
    <property type="nucleotide sequence ID" value="XM_014048291.1"/>
</dbReference>
<evidence type="ECO:0000256" key="2">
    <source>
        <dbReference type="ARBA" id="ARBA00023098"/>
    </source>
</evidence>
<protein>
    <recommendedName>
        <fullName evidence="4">AB hydrolase-1 domain-containing protein</fullName>
    </recommendedName>
</protein>
<sequence>MECLRASGSSAPHPAAGPVTRSSHSAVTPDGWRLYLRRVVRAGVAAEPQRECPVILCPGLASGGVESFDLDPSVSMAQHLAEHGFDVWVPDLRGNGRSDRPNWWDRKTWWTVHWLGHSMGGMLAVGALTRGLECASALRSVTLLGSGCFGAGSWHAAVAPLLTRVTAAGFFAGHIVPLLARLRGPGAPVAWLTRSLFYVGANVRPEVGRKLLGSFLSFIPSGVVAQFMGSLNSPLGISSSDGTWNYADPKALAHISIPVFGINGDRDLFCPAAGGLKTINLFGGPHRRFLFLGPSYGTTEHHYGHFCPLVGRNVRSEVFPHIEAFMSEFDTAPTAAPRGSPPPPPLPVAVDGLRPGAL</sequence>
<dbReference type="InterPro" id="IPR029058">
    <property type="entry name" value="AB_hydrolase_fold"/>
</dbReference>
<evidence type="ECO:0000313" key="5">
    <source>
        <dbReference type="EMBL" id="KIZ04726.1"/>
    </source>
</evidence>
<dbReference type="SUPFAM" id="SSF53474">
    <property type="entry name" value="alpha/beta-Hydrolases"/>
    <property type="match status" value="1"/>
</dbReference>